<dbReference type="EMBL" id="JASSZA010000009">
    <property type="protein sequence ID" value="KAK2101410.1"/>
    <property type="molecule type" value="Genomic_DNA"/>
</dbReference>
<gene>
    <name evidence="1" type="ORF">P7K49_019076</name>
</gene>
<comment type="caution">
    <text evidence="1">The sequence shown here is derived from an EMBL/GenBank/DDBJ whole genome shotgun (WGS) entry which is preliminary data.</text>
</comment>
<evidence type="ECO:0000313" key="1">
    <source>
        <dbReference type="EMBL" id="KAK2101410.1"/>
    </source>
</evidence>
<sequence length="185" mass="20598">KYKDVEPSLKIEEVDGLELVRKFSEDMETMLRRKVEAVQVLQACDLQGISPQPVTQGGRVTYRCHGPASSHPRDPLLSYKMPPFTSIRQKTLTPRIPVKEEMTGSRKGEGLQLELCPEVPMPSTAPPAIRTTFMAPKCSEGRLGSRGAYRGGPRAQVTLLLNIREAWWGPGETEGVPFPEMKCLH</sequence>
<keyword evidence="2" id="KW-1185">Reference proteome</keyword>
<name>A0ABQ9UX83_SAGOE</name>
<feature type="non-terminal residue" evidence="1">
    <location>
        <position position="1"/>
    </location>
</feature>
<evidence type="ECO:0000313" key="2">
    <source>
        <dbReference type="Proteomes" id="UP001266305"/>
    </source>
</evidence>
<accession>A0ABQ9UX83</accession>
<reference evidence="1 2" key="1">
    <citation type="submission" date="2023-05" db="EMBL/GenBank/DDBJ databases">
        <title>B98-5 Cell Line De Novo Hybrid Assembly: An Optical Mapping Approach.</title>
        <authorList>
            <person name="Kananen K."/>
            <person name="Auerbach J.A."/>
            <person name="Kautto E."/>
            <person name="Blachly J.S."/>
        </authorList>
    </citation>
    <scope>NUCLEOTIDE SEQUENCE [LARGE SCALE GENOMIC DNA]</scope>
    <source>
        <strain evidence="1">B95-8</strain>
        <tissue evidence="1">Cell line</tissue>
    </source>
</reference>
<protein>
    <submittedName>
        <fullName evidence="1">Uncharacterized protein</fullName>
    </submittedName>
</protein>
<dbReference type="Proteomes" id="UP001266305">
    <property type="component" value="Unassembled WGS sequence"/>
</dbReference>
<proteinExistence type="predicted"/>
<organism evidence="1 2">
    <name type="scientific">Saguinus oedipus</name>
    <name type="common">Cotton-top tamarin</name>
    <name type="synonym">Oedipomidas oedipus</name>
    <dbReference type="NCBI Taxonomy" id="9490"/>
    <lineage>
        <taxon>Eukaryota</taxon>
        <taxon>Metazoa</taxon>
        <taxon>Chordata</taxon>
        <taxon>Craniata</taxon>
        <taxon>Vertebrata</taxon>
        <taxon>Euteleostomi</taxon>
        <taxon>Mammalia</taxon>
        <taxon>Eutheria</taxon>
        <taxon>Euarchontoglires</taxon>
        <taxon>Primates</taxon>
        <taxon>Haplorrhini</taxon>
        <taxon>Platyrrhini</taxon>
        <taxon>Cebidae</taxon>
        <taxon>Callitrichinae</taxon>
        <taxon>Saguinus</taxon>
    </lineage>
</organism>